<dbReference type="PANTHER" id="PTHR30454">
    <property type="entry name" value="4-HYDROXY-3-METHYLBUT-2-EN-1-YL DIPHOSPHATE SYNTHASE"/>
    <property type="match status" value="1"/>
</dbReference>
<feature type="domain" description="IspG C-terminal" evidence="9">
    <location>
        <begin position="260"/>
        <end position="347"/>
    </location>
</feature>
<dbReference type="RefSeq" id="WP_149543937.1">
    <property type="nucleotide sequence ID" value="NZ_VTPS01000001.1"/>
</dbReference>
<evidence type="ECO:0000256" key="6">
    <source>
        <dbReference type="ARBA" id="ARBA00023229"/>
    </source>
</evidence>
<feature type="binding site" evidence="7">
    <location>
        <position position="264"/>
    </location>
    <ligand>
        <name>[4Fe-4S] cluster</name>
        <dbReference type="ChEBI" id="CHEBI:49883"/>
    </ligand>
</feature>
<dbReference type="InterPro" id="IPR058578">
    <property type="entry name" value="IspG_TIM"/>
</dbReference>
<gene>
    <name evidence="7 10" type="primary">ispG</name>
    <name evidence="10" type="synonym">gcpE</name>
    <name evidence="10" type="ORF">FWJ32_00065</name>
</gene>
<dbReference type="PIRSF" id="PIRSF004640">
    <property type="entry name" value="IspG"/>
    <property type="match status" value="1"/>
</dbReference>
<dbReference type="Pfam" id="PF04551">
    <property type="entry name" value="GcpE"/>
    <property type="match status" value="1"/>
</dbReference>
<dbReference type="InterPro" id="IPR045854">
    <property type="entry name" value="NO2/SO3_Rdtase_4Fe4S_sf"/>
</dbReference>
<proteinExistence type="inferred from homology"/>
<dbReference type="GO" id="GO:0016114">
    <property type="term" value="P:terpenoid biosynthetic process"/>
    <property type="evidence" value="ECO:0007669"/>
    <property type="project" value="InterPro"/>
</dbReference>
<dbReference type="EMBL" id="VTPS01000001">
    <property type="protein sequence ID" value="TZE83319.1"/>
    <property type="molecule type" value="Genomic_DNA"/>
</dbReference>
<dbReference type="EC" id="1.17.7.3" evidence="7"/>
<evidence type="ECO:0000256" key="3">
    <source>
        <dbReference type="ARBA" id="ARBA00023002"/>
    </source>
</evidence>
<comment type="catalytic activity">
    <reaction evidence="7">
        <text>(2E)-4-hydroxy-3-methylbut-2-enyl diphosphate + oxidized [flavodoxin] + H2O + 2 H(+) = 2-C-methyl-D-erythritol 2,4-cyclic diphosphate + reduced [flavodoxin]</text>
        <dbReference type="Rhea" id="RHEA:43604"/>
        <dbReference type="Rhea" id="RHEA-COMP:10622"/>
        <dbReference type="Rhea" id="RHEA-COMP:10623"/>
        <dbReference type="ChEBI" id="CHEBI:15377"/>
        <dbReference type="ChEBI" id="CHEBI:15378"/>
        <dbReference type="ChEBI" id="CHEBI:57618"/>
        <dbReference type="ChEBI" id="CHEBI:58210"/>
        <dbReference type="ChEBI" id="CHEBI:58483"/>
        <dbReference type="ChEBI" id="CHEBI:128753"/>
        <dbReference type="EC" id="1.17.7.3"/>
    </reaction>
</comment>
<evidence type="ECO:0000256" key="4">
    <source>
        <dbReference type="ARBA" id="ARBA00023004"/>
    </source>
</evidence>
<reference evidence="10 11" key="1">
    <citation type="submission" date="2019-08" db="EMBL/GenBank/DDBJ databases">
        <title>Calorimonas adulescens gen. nov., sp. nov., an anaerobic thermophilic bacterium from Sakhalin hot spring.</title>
        <authorList>
            <person name="Khomyakova M.A."/>
            <person name="Merkel A.Y."/>
            <person name="Novikov A."/>
            <person name="Bonch-Osmolovskaya E.A."/>
            <person name="Slobodkin A.I."/>
        </authorList>
    </citation>
    <scope>NUCLEOTIDE SEQUENCE [LARGE SCALE GENOMIC DNA]</scope>
    <source>
        <strain evidence="10 11">A05MB</strain>
    </source>
</reference>
<keyword evidence="11" id="KW-1185">Reference proteome</keyword>
<evidence type="ECO:0000256" key="2">
    <source>
        <dbReference type="ARBA" id="ARBA00022723"/>
    </source>
</evidence>
<dbReference type="Gene3D" id="3.30.413.10">
    <property type="entry name" value="Sulfite Reductase Hemoprotein, domain 1"/>
    <property type="match status" value="1"/>
</dbReference>
<dbReference type="InterPro" id="IPR011005">
    <property type="entry name" value="Dihydropteroate_synth-like_sf"/>
</dbReference>
<evidence type="ECO:0000259" key="8">
    <source>
        <dbReference type="Pfam" id="PF04551"/>
    </source>
</evidence>
<comment type="similarity">
    <text evidence="7">Belongs to the IspG family.</text>
</comment>
<keyword evidence="3 7" id="KW-0560">Oxidoreductase</keyword>
<keyword evidence="6 7" id="KW-0414">Isoprene biosynthesis</keyword>
<dbReference type="GO" id="GO:0019288">
    <property type="term" value="P:isopentenyl diphosphate biosynthetic process, methylerythritol 4-phosphate pathway"/>
    <property type="evidence" value="ECO:0007669"/>
    <property type="project" value="UniProtKB-UniRule"/>
</dbReference>
<dbReference type="FunFam" id="3.20.20.20:FF:000001">
    <property type="entry name" value="4-hydroxy-3-methylbut-2-en-1-yl diphosphate synthase (flavodoxin)"/>
    <property type="match status" value="1"/>
</dbReference>
<dbReference type="NCBIfam" id="TIGR00612">
    <property type="entry name" value="ispG_gcpE"/>
    <property type="match status" value="1"/>
</dbReference>
<dbReference type="AlphaFoldDB" id="A0A5D8QGG9"/>
<dbReference type="GO" id="GO:0051539">
    <property type="term" value="F:4 iron, 4 sulfur cluster binding"/>
    <property type="evidence" value="ECO:0007669"/>
    <property type="project" value="UniProtKB-UniRule"/>
</dbReference>
<dbReference type="Pfam" id="PF26540">
    <property type="entry name" value="GcpE_C"/>
    <property type="match status" value="1"/>
</dbReference>
<organism evidence="10 11">
    <name type="scientific">Calorimonas adulescens</name>
    <dbReference type="NCBI Taxonomy" id="2606906"/>
    <lineage>
        <taxon>Bacteria</taxon>
        <taxon>Bacillati</taxon>
        <taxon>Bacillota</taxon>
        <taxon>Clostridia</taxon>
        <taxon>Thermoanaerobacterales</taxon>
        <taxon>Thermoanaerobacteraceae</taxon>
        <taxon>Calorimonas</taxon>
    </lineage>
</organism>
<keyword evidence="1 7" id="KW-0004">4Fe-4S</keyword>
<comment type="function">
    <text evidence="7">Converts 2C-methyl-D-erythritol 2,4-cyclodiphosphate (ME-2,4cPP) into 1-hydroxy-2-methyl-2-(E)-butenyl 4-diphosphate.</text>
</comment>
<protein>
    <recommendedName>
        <fullName evidence="7">4-hydroxy-3-methylbut-2-en-1-yl diphosphate synthase (flavodoxin)</fullName>
        <ecNumber evidence="7">1.17.7.3</ecNumber>
    </recommendedName>
    <alternativeName>
        <fullName evidence="7">1-hydroxy-2-methyl-2-(E)-butenyl 4-diphosphate synthase</fullName>
    </alternativeName>
</protein>
<keyword evidence="2 7" id="KW-0479">Metal-binding</keyword>
<evidence type="ECO:0000256" key="7">
    <source>
        <dbReference type="HAMAP-Rule" id="MF_00159"/>
    </source>
</evidence>
<dbReference type="NCBIfam" id="NF001540">
    <property type="entry name" value="PRK00366.1"/>
    <property type="match status" value="1"/>
</dbReference>
<feature type="binding site" evidence="7">
    <location>
        <position position="267"/>
    </location>
    <ligand>
        <name>[4Fe-4S] cluster</name>
        <dbReference type="ChEBI" id="CHEBI:49883"/>
    </ligand>
</feature>
<evidence type="ECO:0000256" key="1">
    <source>
        <dbReference type="ARBA" id="ARBA00022485"/>
    </source>
</evidence>
<evidence type="ECO:0000313" key="11">
    <source>
        <dbReference type="Proteomes" id="UP000322976"/>
    </source>
</evidence>
<feature type="binding site" evidence="7">
    <location>
        <position position="306"/>
    </location>
    <ligand>
        <name>[4Fe-4S] cluster</name>
        <dbReference type="ChEBI" id="CHEBI:49883"/>
    </ligand>
</feature>
<dbReference type="GO" id="GO:0141197">
    <property type="term" value="F:4-hydroxy-3-methylbut-2-enyl-diphosphate synthase activity (flavodoxin)"/>
    <property type="evidence" value="ECO:0007669"/>
    <property type="project" value="UniProtKB-EC"/>
</dbReference>
<dbReference type="GO" id="GO:0005506">
    <property type="term" value="F:iron ion binding"/>
    <property type="evidence" value="ECO:0007669"/>
    <property type="project" value="InterPro"/>
</dbReference>
<keyword evidence="5 7" id="KW-0411">Iron-sulfur</keyword>
<comment type="caution">
    <text evidence="10">The sequence shown here is derived from an EMBL/GenBank/DDBJ whole genome shotgun (WGS) entry which is preliminary data.</text>
</comment>
<accession>A0A5D8QGG9</accession>
<evidence type="ECO:0000313" key="10">
    <source>
        <dbReference type="EMBL" id="TZE83319.1"/>
    </source>
</evidence>
<dbReference type="Gene3D" id="3.20.20.20">
    <property type="entry name" value="Dihydropteroate synthase-like"/>
    <property type="match status" value="1"/>
</dbReference>
<dbReference type="InterPro" id="IPR058579">
    <property type="entry name" value="IspG_C"/>
</dbReference>
<sequence length="356" mass="38859">MNRIYTKEIRIGNKSIGNFKPIAVQSMTNTDTKDIVSTINQINRLSDLGCDIIRVAVPDEDAAKALRKIKENIDIPLVADIHFNYRLAILAIENGADKIRINPGNIGDRGRVKEIVNVAKEHKIPIRIGVNSGSLDERVLTKYKGKIPEAIVESASEYIKILNDFGFDDIVVSLKSSDVPTTIESYRMFSKKFTYPLHLGVTESGTLWSGTIKSSIGVGTLLSEGIGDTIRISLTADPSEEVKVALQILRSLNLLQRGIEIISCPTCGRCNIDIVGLAEELERNLPTTQKHIKVAIMGCAVNGPGEAKDADIGIAGGHKSALLIKKGIVIGKIPEDRIIETLTEEINNLIKEETEA</sequence>
<dbReference type="UniPathway" id="UPA00056">
    <property type="reaction ID" value="UER00096"/>
</dbReference>
<feature type="domain" description="IspG TIM-barrel" evidence="8">
    <location>
        <begin position="6"/>
        <end position="245"/>
    </location>
</feature>
<keyword evidence="4 7" id="KW-0408">Iron</keyword>
<dbReference type="PANTHER" id="PTHR30454:SF0">
    <property type="entry name" value="4-HYDROXY-3-METHYLBUT-2-EN-1-YL DIPHOSPHATE SYNTHASE (FERREDOXIN), CHLOROPLASTIC"/>
    <property type="match status" value="1"/>
</dbReference>
<evidence type="ECO:0000256" key="5">
    <source>
        <dbReference type="ARBA" id="ARBA00023014"/>
    </source>
</evidence>
<dbReference type="GO" id="GO:0046429">
    <property type="term" value="F:4-hydroxy-3-methylbut-2-en-1-yl diphosphate synthase activity (ferredoxin)"/>
    <property type="evidence" value="ECO:0007669"/>
    <property type="project" value="UniProtKB-UniRule"/>
</dbReference>
<dbReference type="SUPFAM" id="SSF51717">
    <property type="entry name" value="Dihydropteroate synthetase-like"/>
    <property type="match status" value="1"/>
</dbReference>
<dbReference type="InterPro" id="IPR004588">
    <property type="entry name" value="IspG_bac-typ"/>
</dbReference>
<dbReference type="SUPFAM" id="SSF56014">
    <property type="entry name" value="Nitrite and sulphite reductase 4Fe-4S domain-like"/>
    <property type="match status" value="1"/>
</dbReference>
<comment type="pathway">
    <text evidence="7">Isoprenoid biosynthesis; isopentenyl diphosphate biosynthesis via DXP pathway; isopentenyl diphosphate from 1-deoxy-D-xylulose 5-phosphate: step 5/6.</text>
</comment>
<dbReference type="InterPro" id="IPR016425">
    <property type="entry name" value="IspG_bac"/>
</dbReference>
<name>A0A5D8QGG9_9THEO</name>
<dbReference type="HAMAP" id="MF_00159">
    <property type="entry name" value="IspG"/>
    <property type="match status" value="1"/>
</dbReference>
<comment type="cofactor">
    <cofactor evidence="7">
        <name>[4Fe-4S] cluster</name>
        <dbReference type="ChEBI" id="CHEBI:49883"/>
    </cofactor>
    <text evidence="7">Binds 1 [4Fe-4S] cluster.</text>
</comment>
<dbReference type="Proteomes" id="UP000322976">
    <property type="component" value="Unassembled WGS sequence"/>
</dbReference>
<evidence type="ECO:0000259" key="9">
    <source>
        <dbReference type="Pfam" id="PF26540"/>
    </source>
</evidence>
<feature type="binding site" evidence="7">
    <location>
        <position position="299"/>
    </location>
    <ligand>
        <name>[4Fe-4S] cluster</name>
        <dbReference type="ChEBI" id="CHEBI:49883"/>
    </ligand>
</feature>